<dbReference type="Pfam" id="PF13532">
    <property type="entry name" value="2OG-FeII_Oxy_2"/>
    <property type="match status" value="1"/>
</dbReference>
<dbReference type="RefSeq" id="XP_020121557.1">
    <property type="nucleotide sequence ID" value="XM_020265783.1"/>
</dbReference>
<dbReference type="OrthoDB" id="6614653at2759"/>
<dbReference type="STRING" id="1441469.A0A225B2F8"/>
<organism evidence="2 3">
    <name type="scientific">Talaromyces atroroseus</name>
    <dbReference type="NCBI Taxonomy" id="1441469"/>
    <lineage>
        <taxon>Eukaryota</taxon>
        <taxon>Fungi</taxon>
        <taxon>Dikarya</taxon>
        <taxon>Ascomycota</taxon>
        <taxon>Pezizomycotina</taxon>
        <taxon>Eurotiomycetes</taxon>
        <taxon>Eurotiomycetidae</taxon>
        <taxon>Eurotiales</taxon>
        <taxon>Trichocomaceae</taxon>
        <taxon>Talaromyces</taxon>
        <taxon>Talaromyces sect. Trachyspermi</taxon>
    </lineage>
</organism>
<dbReference type="GeneID" id="31003233"/>
<accession>A0A225B2F8</accession>
<evidence type="ECO:0000259" key="1">
    <source>
        <dbReference type="Pfam" id="PF13532"/>
    </source>
</evidence>
<sequence length="248" mass="26895">MATIKGLDARDRPPEKVRDVFKTYLHIKAPDIALDADIIDLEKVDVDCLPAAFEASRFLDSKSMRLAFDEFMGKVDPSAKPAGDHGGGLIEDVPVFTHKKVSGNDIGTGLHKERVCQSTENKAKGASFFEANPTHIILPKDPDVNKPIAIQGMLDKQLRWIKLDDKPPATPTDISHLLRAALQSTTVNIYSAANDTVGMHRDVSEESNIRLVSVSMGCDALFMIGHDGGEGCGVIRLRSGDAVSYLAS</sequence>
<dbReference type="Proteomes" id="UP000214365">
    <property type="component" value="Unassembled WGS sequence"/>
</dbReference>
<name>A0A225B2F8_TALAT</name>
<dbReference type="InterPro" id="IPR037151">
    <property type="entry name" value="AlkB-like_sf"/>
</dbReference>
<dbReference type="SUPFAM" id="SSF51197">
    <property type="entry name" value="Clavaminate synthase-like"/>
    <property type="match status" value="1"/>
</dbReference>
<dbReference type="EMBL" id="LFMY01000004">
    <property type="protein sequence ID" value="OKL61436.1"/>
    <property type="molecule type" value="Genomic_DNA"/>
</dbReference>
<dbReference type="Gene3D" id="2.60.120.590">
    <property type="entry name" value="Alpha-ketoglutarate-dependent dioxygenase AlkB-like"/>
    <property type="match status" value="1"/>
</dbReference>
<dbReference type="AlphaFoldDB" id="A0A225B2F8"/>
<reference evidence="2 3" key="1">
    <citation type="submission" date="2015-06" db="EMBL/GenBank/DDBJ databases">
        <title>Talaromyces atroroseus IBT 11181 draft genome.</title>
        <authorList>
            <person name="Rasmussen K.B."/>
            <person name="Rasmussen S."/>
            <person name="Petersen B."/>
            <person name="Sicheritz-Ponten T."/>
            <person name="Mortensen U.H."/>
            <person name="Thrane U."/>
        </authorList>
    </citation>
    <scope>NUCLEOTIDE SEQUENCE [LARGE SCALE GENOMIC DNA]</scope>
    <source>
        <strain evidence="2 3">IBT 11181</strain>
    </source>
</reference>
<feature type="domain" description="Alpha-ketoglutarate-dependent dioxygenase AlkB-like" evidence="1">
    <location>
        <begin position="181"/>
        <end position="243"/>
    </location>
</feature>
<evidence type="ECO:0000313" key="2">
    <source>
        <dbReference type="EMBL" id="OKL61436.1"/>
    </source>
</evidence>
<keyword evidence="3" id="KW-1185">Reference proteome</keyword>
<proteinExistence type="predicted"/>
<protein>
    <recommendedName>
        <fullName evidence="1">Alpha-ketoglutarate-dependent dioxygenase AlkB-like domain-containing protein</fullName>
    </recommendedName>
</protein>
<evidence type="ECO:0000313" key="3">
    <source>
        <dbReference type="Proteomes" id="UP000214365"/>
    </source>
</evidence>
<dbReference type="InterPro" id="IPR027450">
    <property type="entry name" value="AlkB-like"/>
</dbReference>
<comment type="caution">
    <text evidence="2">The sequence shown here is derived from an EMBL/GenBank/DDBJ whole genome shotgun (WGS) entry which is preliminary data.</text>
</comment>
<gene>
    <name evidence="2" type="ORF">UA08_03478</name>
</gene>